<gene>
    <name evidence="5" type="ORF">M404DRAFT_66349</name>
</gene>
<dbReference type="InterPro" id="IPR005162">
    <property type="entry name" value="Retrotrans_gag_dom"/>
</dbReference>
<keyword evidence="2" id="KW-0479">Metal-binding</keyword>
<feature type="domain" description="CCHC-type" evidence="4">
    <location>
        <begin position="313"/>
        <end position="328"/>
    </location>
</feature>
<feature type="non-terminal residue" evidence="5">
    <location>
        <position position="796"/>
    </location>
</feature>
<evidence type="ECO:0000256" key="3">
    <source>
        <dbReference type="SAM" id="MobiDB-lite"/>
    </source>
</evidence>
<dbReference type="CDD" id="cd00303">
    <property type="entry name" value="retropepsin_like"/>
    <property type="match status" value="1"/>
</dbReference>
<name>A0A0C3PEM5_PISTI</name>
<dbReference type="HOGENOM" id="CLU_012455_0_0_1"/>
<dbReference type="EMBL" id="KN831962">
    <property type="protein sequence ID" value="KIO06696.1"/>
    <property type="molecule type" value="Genomic_DNA"/>
</dbReference>
<feature type="non-terminal residue" evidence="5">
    <location>
        <position position="1"/>
    </location>
</feature>
<dbReference type="Proteomes" id="UP000054217">
    <property type="component" value="Unassembled WGS sequence"/>
</dbReference>
<organism evidence="5 6">
    <name type="scientific">Pisolithus tinctorius Marx 270</name>
    <dbReference type="NCBI Taxonomy" id="870435"/>
    <lineage>
        <taxon>Eukaryota</taxon>
        <taxon>Fungi</taxon>
        <taxon>Dikarya</taxon>
        <taxon>Basidiomycota</taxon>
        <taxon>Agaricomycotina</taxon>
        <taxon>Agaricomycetes</taxon>
        <taxon>Agaricomycetidae</taxon>
        <taxon>Boletales</taxon>
        <taxon>Sclerodermatineae</taxon>
        <taxon>Pisolithaceae</taxon>
        <taxon>Pisolithus</taxon>
    </lineage>
</organism>
<dbReference type="OrthoDB" id="3205788at2759"/>
<dbReference type="PANTHER" id="PTHR15503">
    <property type="entry name" value="LDOC1 RELATED"/>
    <property type="match status" value="1"/>
</dbReference>
<proteinExistence type="predicted"/>
<dbReference type="AlphaFoldDB" id="A0A0C3PEM5"/>
<evidence type="ECO:0000256" key="2">
    <source>
        <dbReference type="PROSITE-ProRule" id="PRU00047"/>
    </source>
</evidence>
<sequence>SSTSSSSSSASKSSTGSSRSRGHRHRGRSKRRKSRGHRSHKSKKRSRSQHKTMLKPIPPTKYDGSDNPHAFHRFVTEGTAYVEDGHVETKKRAFILSHYLTGKAHEFYVHKVSGDPYKWRLSDFFMELFNYCFPIDFRMRQREKLQSCYQNSKTVRNYLYELNEIWNMIGETNEHTKVHKFWSGLRKELQCDLWKEKLNPEVSNLKKVVASVEILEIVQSITGDYAHRLRRWRSKKCTVESVAISTGDPESSRHRRHRTRKRRYKGEENSKDPVPAEPSKNRGRCTRHQDKQKRDNPKLSKDEQECHKAEGLCFICHKSGHFSRNCPDRRTVSSSGKPPGITSFGVDMDFGDVESQRHLARSTENDNEVSVNFIQTRGPSVQEDNDEPDDDFPDLESVSDDDEELLSGICYPGDDPDSLRTYMDTRFLIYDLKDGRHMIVESKRDMLSPEDRVMIENHLLTDPTFRIDRWYWIQKGKGLGLTMVEIQDDATFLVSDCHLGIQLELPSNRTMIPDFDVVHWHAKEVFRVCMTLVSHNPFEDDEIGISSLYDGHMPRSGEVHCDTERDIPCNAIRVKGSSARTEDRTTLQRNASITKDFMRKIPKPLVVVVHINGHPTRALIDTGSLADFMSITLAEQLRVKRVPLEKPLTIQLAVQGSRSKVNFGMKVRFQYQGIDCERHFDVMNLQNYDLILGTPFLYQHKVMVGLHSPRVVIGSVRPTEMRGKQVSTLESRATEIYYESIERAKKYLQELAKPLCSQVGATALPPFRVINHEIPLIDEKKIYPWRPSRCPEALRP</sequence>
<dbReference type="Gene3D" id="2.40.70.10">
    <property type="entry name" value="Acid Proteases"/>
    <property type="match status" value="1"/>
</dbReference>
<feature type="compositionally biased region" description="Low complexity" evidence="3">
    <location>
        <begin position="1"/>
        <end position="19"/>
    </location>
</feature>
<keyword evidence="6" id="KW-1185">Reference proteome</keyword>
<dbReference type="GO" id="GO:0003676">
    <property type="term" value="F:nucleic acid binding"/>
    <property type="evidence" value="ECO:0007669"/>
    <property type="project" value="InterPro"/>
</dbReference>
<dbReference type="PANTHER" id="PTHR15503:SF22">
    <property type="entry name" value="TRANSPOSON TY3-I GAG POLYPROTEIN"/>
    <property type="match status" value="1"/>
</dbReference>
<protein>
    <recommendedName>
        <fullName evidence="4">CCHC-type domain-containing protein</fullName>
    </recommendedName>
</protein>
<keyword evidence="1" id="KW-0507">mRNA processing</keyword>
<dbReference type="Gene3D" id="4.10.60.10">
    <property type="entry name" value="Zinc finger, CCHC-type"/>
    <property type="match status" value="1"/>
</dbReference>
<feature type="region of interest" description="Disordered" evidence="3">
    <location>
        <begin position="1"/>
        <end position="69"/>
    </location>
</feature>
<dbReference type="Pfam" id="PF08284">
    <property type="entry name" value="RVP_2"/>
    <property type="match status" value="1"/>
</dbReference>
<dbReference type="InterPro" id="IPR036875">
    <property type="entry name" value="Znf_CCHC_sf"/>
</dbReference>
<reference evidence="6" key="2">
    <citation type="submission" date="2015-01" db="EMBL/GenBank/DDBJ databases">
        <title>Evolutionary Origins and Diversification of the Mycorrhizal Mutualists.</title>
        <authorList>
            <consortium name="DOE Joint Genome Institute"/>
            <consortium name="Mycorrhizal Genomics Consortium"/>
            <person name="Kohler A."/>
            <person name="Kuo A."/>
            <person name="Nagy L.G."/>
            <person name="Floudas D."/>
            <person name="Copeland A."/>
            <person name="Barry K.W."/>
            <person name="Cichocki N."/>
            <person name="Veneault-Fourrey C."/>
            <person name="LaButti K."/>
            <person name="Lindquist E.A."/>
            <person name="Lipzen A."/>
            <person name="Lundell T."/>
            <person name="Morin E."/>
            <person name="Murat C."/>
            <person name="Riley R."/>
            <person name="Ohm R."/>
            <person name="Sun H."/>
            <person name="Tunlid A."/>
            <person name="Henrissat B."/>
            <person name="Grigoriev I.V."/>
            <person name="Hibbett D.S."/>
            <person name="Martin F."/>
        </authorList>
    </citation>
    <scope>NUCLEOTIDE SEQUENCE [LARGE SCALE GENOMIC DNA]</scope>
    <source>
        <strain evidence="6">Marx 270</strain>
    </source>
</reference>
<evidence type="ECO:0000259" key="4">
    <source>
        <dbReference type="PROSITE" id="PS50158"/>
    </source>
</evidence>
<dbReference type="STRING" id="870435.A0A0C3PEM5"/>
<dbReference type="InterPro" id="IPR021109">
    <property type="entry name" value="Peptidase_aspartic_dom_sf"/>
</dbReference>
<feature type="compositionally biased region" description="Basic residues" evidence="3">
    <location>
        <begin position="20"/>
        <end position="53"/>
    </location>
</feature>
<dbReference type="Pfam" id="PF03732">
    <property type="entry name" value="Retrotrans_gag"/>
    <property type="match status" value="1"/>
</dbReference>
<evidence type="ECO:0000313" key="5">
    <source>
        <dbReference type="EMBL" id="KIO06696.1"/>
    </source>
</evidence>
<dbReference type="SUPFAM" id="SSF50630">
    <property type="entry name" value="Acid proteases"/>
    <property type="match status" value="1"/>
</dbReference>
<feature type="compositionally biased region" description="Basic and acidic residues" evidence="3">
    <location>
        <begin position="287"/>
        <end position="302"/>
    </location>
</feature>
<dbReference type="GO" id="GO:0006397">
    <property type="term" value="P:mRNA processing"/>
    <property type="evidence" value="ECO:0007669"/>
    <property type="project" value="UniProtKB-KW"/>
</dbReference>
<feature type="region of interest" description="Disordered" evidence="3">
    <location>
        <begin position="325"/>
        <end position="349"/>
    </location>
</feature>
<feature type="compositionally biased region" description="Basic residues" evidence="3">
    <location>
        <begin position="253"/>
        <end position="264"/>
    </location>
</feature>
<dbReference type="SMART" id="SM00343">
    <property type="entry name" value="ZnF_C2HC"/>
    <property type="match status" value="1"/>
</dbReference>
<evidence type="ECO:0000313" key="6">
    <source>
        <dbReference type="Proteomes" id="UP000054217"/>
    </source>
</evidence>
<accession>A0A0C3PEM5</accession>
<feature type="region of interest" description="Disordered" evidence="3">
    <location>
        <begin position="243"/>
        <end position="302"/>
    </location>
</feature>
<dbReference type="PROSITE" id="PS50158">
    <property type="entry name" value="ZF_CCHC"/>
    <property type="match status" value="1"/>
</dbReference>
<dbReference type="InParanoid" id="A0A0C3PEM5"/>
<keyword evidence="2" id="KW-0862">Zinc</keyword>
<dbReference type="SUPFAM" id="SSF57756">
    <property type="entry name" value="Retrovirus zinc finger-like domains"/>
    <property type="match status" value="1"/>
</dbReference>
<dbReference type="InterPro" id="IPR032567">
    <property type="entry name" value="RTL1-rel"/>
</dbReference>
<dbReference type="GO" id="GO:0008270">
    <property type="term" value="F:zinc ion binding"/>
    <property type="evidence" value="ECO:0007669"/>
    <property type="project" value="UniProtKB-KW"/>
</dbReference>
<dbReference type="InterPro" id="IPR001878">
    <property type="entry name" value="Znf_CCHC"/>
</dbReference>
<evidence type="ECO:0000256" key="1">
    <source>
        <dbReference type="ARBA" id="ARBA00022664"/>
    </source>
</evidence>
<reference evidence="5 6" key="1">
    <citation type="submission" date="2014-04" db="EMBL/GenBank/DDBJ databases">
        <authorList>
            <consortium name="DOE Joint Genome Institute"/>
            <person name="Kuo A."/>
            <person name="Kohler A."/>
            <person name="Costa M.D."/>
            <person name="Nagy L.G."/>
            <person name="Floudas D."/>
            <person name="Copeland A."/>
            <person name="Barry K.W."/>
            <person name="Cichocki N."/>
            <person name="Veneault-Fourrey C."/>
            <person name="LaButti K."/>
            <person name="Lindquist E.A."/>
            <person name="Lipzen A."/>
            <person name="Lundell T."/>
            <person name="Morin E."/>
            <person name="Murat C."/>
            <person name="Sun H."/>
            <person name="Tunlid A."/>
            <person name="Henrissat B."/>
            <person name="Grigoriev I.V."/>
            <person name="Hibbett D.S."/>
            <person name="Martin F."/>
            <person name="Nordberg H.P."/>
            <person name="Cantor M.N."/>
            <person name="Hua S.X."/>
        </authorList>
    </citation>
    <scope>NUCLEOTIDE SEQUENCE [LARGE SCALE GENOMIC DNA]</scope>
    <source>
        <strain evidence="5 6">Marx 270</strain>
    </source>
</reference>
<keyword evidence="2" id="KW-0863">Zinc-finger</keyword>